<dbReference type="PROSITE" id="PS50893">
    <property type="entry name" value="ABC_TRANSPORTER_2"/>
    <property type="match status" value="1"/>
</dbReference>
<dbReference type="KEGG" id="str:Sterm_3415"/>
<proteinExistence type="predicted"/>
<dbReference type="SMART" id="SM00382">
    <property type="entry name" value="AAA"/>
    <property type="match status" value="1"/>
</dbReference>
<dbReference type="Gene3D" id="3.40.50.300">
    <property type="entry name" value="P-loop containing nucleotide triphosphate hydrolases"/>
    <property type="match status" value="1"/>
</dbReference>
<dbReference type="STRING" id="526218.Sterm_3415"/>
<dbReference type="GO" id="GO:0043190">
    <property type="term" value="C:ATP-binding cassette (ABC) transporter complex"/>
    <property type="evidence" value="ECO:0007669"/>
    <property type="project" value="InterPro"/>
</dbReference>
<dbReference type="GO" id="GO:0016887">
    <property type="term" value="F:ATP hydrolysis activity"/>
    <property type="evidence" value="ECO:0007669"/>
    <property type="project" value="InterPro"/>
</dbReference>
<keyword evidence="6" id="KW-1185">Reference proteome</keyword>
<dbReference type="PANTHER" id="PTHR42781">
    <property type="entry name" value="SPERMIDINE/PUTRESCINE IMPORT ATP-BINDING PROTEIN POTA"/>
    <property type="match status" value="1"/>
</dbReference>
<protein>
    <submittedName>
        <fullName evidence="5">ABC transporter related protein</fullName>
    </submittedName>
</protein>
<dbReference type="SUPFAM" id="SSF52540">
    <property type="entry name" value="P-loop containing nucleoside triphosphate hydrolases"/>
    <property type="match status" value="1"/>
</dbReference>
<evidence type="ECO:0000256" key="1">
    <source>
        <dbReference type="ARBA" id="ARBA00022448"/>
    </source>
</evidence>
<organism evidence="5 6">
    <name type="scientific">Sebaldella termitidis (strain ATCC 33386 / NCTC 11300)</name>
    <dbReference type="NCBI Taxonomy" id="526218"/>
    <lineage>
        <taxon>Bacteria</taxon>
        <taxon>Fusobacteriati</taxon>
        <taxon>Fusobacteriota</taxon>
        <taxon>Fusobacteriia</taxon>
        <taxon>Fusobacteriales</taxon>
        <taxon>Leptotrichiaceae</taxon>
        <taxon>Sebaldella</taxon>
    </lineage>
</organism>
<dbReference type="InterPro" id="IPR013611">
    <property type="entry name" value="Transp-assoc_OB_typ2"/>
</dbReference>
<dbReference type="InterPro" id="IPR050093">
    <property type="entry name" value="ABC_SmlMolc_Importer"/>
</dbReference>
<evidence type="ECO:0000256" key="2">
    <source>
        <dbReference type="ARBA" id="ARBA00022741"/>
    </source>
</evidence>
<evidence type="ECO:0000259" key="4">
    <source>
        <dbReference type="PROSITE" id="PS50893"/>
    </source>
</evidence>
<dbReference type="InterPro" id="IPR003593">
    <property type="entry name" value="AAA+_ATPase"/>
</dbReference>
<evidence type="ECO:0000313" key="6">
    <source>
        <dbReference type="Proteomes" id="UP000000845"/>
    </source>
</evidence>
<accession>D1AQJ4</accession>
<dbReference type="InterPro" id="IPR027417">
    <property type="entry name" value="P-loop_NTPase"/>
</dbReference>
<dbReference type="GO" id="GO:0015697">
    <property type="term" value="P:quaternary ammonium group transport"/>
    <property type="evidence" value="ECO:0007669"/>
    <property type="project" value="UniProtKB-ARBA"/>
</dbReference>
<dbReference type="InterPro" id="IPR008995">
    <property type="entry name" value="Mo/tungstate-bd_C_term_dom"/>
</dbReference>
<dbReference type="FunFam" id="3.40.50.300:FF:000425">
    <property type="entry name" value="Probable ABC transporter, ATP-binding subunit"/>
    <property type="match status" value="1"/>
</dbReference>
<evidence type="ECO:0000256" key="3">
    <source>
        <dbReference type="ARBA" id="ARBA00022840"/>
    </source>
</evidence>
<reference evidence="6" key="1">
    <citation type="submission" date="2009-09" db="EMBL/GenBank/DDBJ databases">
        <title>The complete chromosome of Sebaldella termitidis ATCC 33386.</title>
        <authorList>
            <consortium name="US DOE Joint Genome Institute (JGI-PGF)"/>
            <person name="Lucas S."/>
            <person name="Copeland A."/>
            <person name="Lapidus A."/>
            <person name="Glavina del Rio T."/>
            <person name="Dalin E."/>
            <person name="Tice H."/>
            <person name="Bruce D."/>
            <person name="Goodwin L."/>
            <person name="Pitluck S."/>
            <person name="Kyrpides N."/>
            <person name="Mavromatis K."/>
            <person name="Ivanova N."/>
            <person name="Mikhailova N."/>
            <person name="Sims D."/>
            <person name="Meincke L."/>
            <person name="Brettin T."/>
            <person name="Detter J.C."/>
            <person name="Han C."/>
            <person name="Larimer F."/>
            <person name="Land M."/>
            <person name="Hauser L."/>
            <person name="Markowitz V."/>
            <person name="Cheng J.F."/>
            <person name="Hugenholtz P."/>
            <person name="Woyke T."/>
            <person name="Wu D."/>
            <person name="Eisen J.A."/>
        </authorList>
    </citation>
    <scope>NUCLEOTIDE SEQUENCE [LARGE SCALE GENOMIC DNA]</scope>
    <source>
        <strain evidence="6">ATCC 33386 / NCTC 11300</strain>
    </source>
</reference>
<dbReference type="GO" id="GO:0005524">
    <property type="term" value="F:ATP binding"/>
    <property type="evidence" value="ECO:0007669"/>
    <property type="project" value="UniProtKB-KW"/>
</dbReference>
<dbReference type="GO" id="GO:0022857">
    <property type="term" value="F:transmembrane transporter activity"/>
    <property type="evidence" value="ECO:0007669"/>
    <property type="project" value="InterPro"/>
</dbReference>
<dbReference type="Pfam" id="PF08402">
    <property type="entry name" value="TOBE_2"/>
    <property type="match status" value="1"/>
</dbReference>
<dbReference type="EMBL" id="CP001739">
    <property type="protein sequence ID" value="ACZ10254.1"/>
    <property type="molecule type" value="Genomic_DNA"/>
</dbReference>
<dbReference type="PROSITE" id="PS00211">
    <property type="entry name" value="ABC_TRANSPORTER_1"/>
    <property type="match status" value="1"/>
</dbReference>
<dbReference type="RefSeq" id="WP_012862836.1">
    <property type="nucleotide sequence ID" value="NC_013517.1"/>
</dbReference>
<dbReference type="HOGENOM" id="CLU_000604_1_1_0"/>
<dbReference type="Proteomes" id="UP000000845">
    <property type="component" value="Chromosome"/>
</dbReference>
<keyword evidence="3" id="KW-0067">ATP-binding</keyword>
<dbReference type="InterPro" id="IPR003439">
    <property type="entry name" value="ABC_transporter-like_ATP-bd"/>
</dbReference>
<sequence length="354" mass="40071">MNEFRLRNIEKYYGKNKVLNKIDLDIREGEFLTLLGPSGCGKSTLLKLIAGLEETNSGSIMYNNENFGKIPTKKRNIGMVFQHYALFPNMTIIKNVAFGLEARGIDKKTAKEKALIWLKKVGLEYLEDRYPHELSGGQQQRVALARALVLNPGILLLDEPLSALDASVRGILRDEIRQLQQELGITTVYVTHDQSEALGMSDRIAVMQKGEIVEMGTPNEIYDNPKNKFTAEFIGNSSKLHGKVLSAGEKLIRLENSKNMYFDSLDKKIKDGDNVVIFIKAEKLEVSEEKSENTIEAKVIIRNFLGGFVRYKLATEYGKELCLDLEAGNKRVFEKDEILFLKLDNESCHVYQEI</sequence>
<dbReference type="eggNOG" id="COG3842">
    <property type="taxonomic scope" value="Bacteria"/>
</dbReference>
<dbReference type="Gene3D" id="2.40.50.100">
    <property type="match status" value="1"/>
</dbReference>
<dbReference type="SUPFAM" id="SSF50331">
    <property type="entry name" value="MOP-like"/>
    <property type="match status" value="1"/>
</dbReference>
<dbReference type="InterPro" id="IPR017871">
    <property type="entry name" value="ABC_transporter-like_CS"/>
</dbReference>
<feature type="domain" description="ABC transporter" evidence="4">
    <location>
        <begin position="4"/>
        <end position="234"/>
    </location>
</feature>
<name>D1AQJ4_SEBTE</name>
<keyword evidence="2" id="KW-0547">Nucleotide-binding</keyword>
<evidence type="ECO:0000313" key="5">
    <source>
        <dbReference type="EMBL" id="ACZ10254.1"/>
    </source>
</evidence>
<reference evidence="5 6" key="2">
    <citation type="journal article" date="2010" name="Stand. Genomic Sci.">
        <title>Complete genome sequence of Sebaldella termitidis type strain (NCTC 11300).</title>
        <authorList>
            <person name="Harmon-Smith M."/>
            <person name="Celia L."/>
            <person name="Chertkov O."/>
            <person name="Lapidus A."/>
            <person name="Copeland A."/>
            <person name="Glavina Del Rio T."/>
            <person name="Nolan M."/>
            <person name="Lucas S."/>
            <person name="Tice H."/>
            <person name="Cheng J.F."/>
            <person name="Han C."/>
            <person name="Detter J.C."/>
            <person name="Bruce D."/>
            <person name="Goodwin L."/>
            <person name="Pitluck S."/>
            <person name="Pati A."/>
            <person name="Liolios K."/>
            <person name="Ivanova N."/>
            <person name="Mavromatis K."/>
            <person name="Mikhailova N."/>
            <person name="Chen A."/>
            <person name="Palaniappan K."/>
            <person name="Land M."/>
            <person name="Hauser L."/>
            <person name="Chang Y.J."/>
            <person name="Jeffries C.D."/>
            <person name="Brettin T."/>
            <person name="Goker M."/>
            <person name="Beck B."/>
            <person name="Bristow J."/>
            <person name="Eisen J.A."/>
            <person name="Markowitz V."/>
            <person name="Hugenholtz P."/>
            <person name="Kyrpides N.C."/>
            <person name="Klenk H.P."/>
            <person name="Chen F."/>
        </authorList>
    </citation>
    <scope>NUCLEOTIDE SEQUENCE [LARGE SCALE GENOMIC DNA]</scope>
    <source>
        <strain evidence="6">ATCC 33386 / NCTC 11300</strain>
    </source>
</reference>
<dbReference type="Pfam" id="PF00005">
    <property type="entry name" value="ABC_tran"/>
    <property type="match status" value="1"/>
</dbReference>
<gene>
    <name evidence="5" type="ordered locus">Sterm_3415</name>
</gene>
<dbReference type="PANTHER" id="PTHR42781:SF4">
    <property type="entry name" value="SPERMIDINE_PUTRESCINE IMPORT ATP-BINDING PROTEIN POTA"/>
    <property type="match status" value="1"/>
</dbReference>
<dbReference type="AlphaFoldDB" id="D1AQJ4"/>
<keyword evidence="1" id="KW-0813">Transport</keyword>